<accession>A0AAD6EDG1</accession>
<reference evidence="7" key="2">
    <citation type="submission" date="2023-01" db="EMBL/GenBank/DDBJ databases">
        <authorList>
            <person name="Petersen C."/>
        </authorList>
    </citation>
    <scope>NUCLEOTIDE SEQUENCE</scope>
    <source>
        <strain evidence="7">IBT 12815</strain>
    </source>
</reference>
<dbReference type="EMBL" id="JAQJAE010000001">
    <property type="protein sequence ID" value="KAJ5614976.1"/>
    <property type="molecule type" value="Genomic_DNA"/>
</dbReference>
<dbReference type="InterPro" id="IPR002347">
    <property type="entry name" value="SDR_fam"/>
</dbReference>
<dbReference type="Pfam" id="PF00106">
    <property type="entry name" value="adh_short"/>
    <property type="match status" value="1"/>
</dbReference>
<comment type="caution">
    <text evidence="7">The sequence shown here is derived from an EMBL/GenBank/DDBJ whole genome shotgun (WGS) entry which is preliminary data.</text>
</comment>
<dbReference type="RefSeq" id="XP_056756143.1">
    <property type="nucleotide sequence ID" value="XM_056891148.1"/>
</dbReference>
<sequence>MNVPEAPIFPLLEGKVAIITGAAQGMGKATASVFLRAGAKVVIADVKAEQGAHVAEELSDLGEVRFVETDISKSEDVQNLIKQTVSAFGKLDVAINNAAMSPDQTPLIDFDESYWRKLMDVSLTGTALCCKYQMQQMEKQGSKGSIVNIASINAYSPQPNMPAYTAAKHALLGLTKHAATEGGPKGIRVNAVAPGAIFSEMSAAALEIMGTTHDEFALKSLWMTAKAKLDKVDQKLLDFDSDDGIKRTRQNELDILESLEKTTREAYDTCIHKRWQIIIPGKGKKIIIRDLLSKVAHWIELFKSVGDQVVQYDPGHAALPWAGARFLLQIAINDFSKFDFVVQGAERIARMTARYRIIEQIYTEKGSAASEQLKEAVVRVYSSILKYLVEAKRYFEHRTGVRLLKSGLLGQNDFQELLEKMEADERLVDRCASLVQGEEMETFHSLRDTLSRVAQPISRLSFHLNKFDDHLDSIQRRQMLDWLSTQPYLDHHTTIKLRVLDGTCQWVLQHPSFTEWKSESTNSLLWLHGAQGAGKSCLASVVIDDGMNVSSQIEDFAHAYFYCSRNTAEPQRGDTQSILACIARQLSSASSNQPLNPATLSLYRKVHLTDGSTRAPSLWECRDLIVDLTEAHSGTTIVIDALDECGREERAELVEALEYIIDNSASLVKVFVTSREEGDLRLSIQAHSGVQVTWIENGSDIEKFVNFETDRLVAKNQLLASIRVEATKENLKALIKEDTIYKANGMFRWAQLQLQSLRWIRTERDIRFAMSKIPRPLGELYEDLYTKALESTEETDRALFRNTLKWMLCATRVFGWEDFSLTITAFVDIEVYEIDEDFILDLLSNFVISQTTQDGNRTFRFAHLSVREFLETKPEYSTESSNTFAAEVCLLKLLKASGSPSAEQFLGKLGLSDRDTVTLSEIDSYKKGIHDYSLRNWNVHCLRAGEANRSNEELHIFHLLRYFLFDDSDSDCPLKCWVHSRQRRKMEGVRGSHLRQLLENYHRSRDRGVLLSCIFGFVEVLHTNHYHELDDDVKEACILAAVIHSQYHIWEYLMGETKDRLLQKRILNVLVENHHIEPLKLFLALIDPDLITGSVILGADCADKETIEMLLDHNKNLHITTELIEESKLPYTVIEAILSRAPDIIITSEILKNAIDDIPIEHLREILDQNGGSIITCEVIATAAYYGSKDGMRAKTKLLLEYAGHIKGTERAMMQALSSRENSEVIEILLNHGWPITENIMVKAATWGKVAPFEVMVNAGGPITSKVIAGGARNVSDGARMVRLFVSLMNRPLDDELWVQMMLQCAQNTWGNPETLQVLLEMKPGLKVPEEILIACTENSIKGNVILDVILGDNREIQVTDAVIVNALNELDYDETISKLLDRHSSTNISSQMLLGAAQNRRFADEMTKLLLQRTVTLEQPSSVVVDAVIRNQYSGYETLRMLESRFGQLDLCEANVKTAAESGNHAMLTLVLDRCSITEATPSVLLAAAAKGSLEVMKHLLKLNNAVVTQEILIGASGNSGCSIDMLRLLWKFAPHIKVCPEMFLDAAHPTDVEFLFSRVKDSQLCQNILNAVLTTKRIPNDWRDWVSVPTLNLILESEFEIAVTDGLIIDTLKACRGWLLKTLFAHLKDIEVSQVMVNTAVNLAVELEDYRPLQVLVKYGNSHELNLHVARVMLDNLLWGVSEE</sequence>
<dbReference type="PANTHER" id="PTHR24321">
    <property type="entry name" value="DEHYDROGENASES, SHORT CHAIN"/>
    <property type="match status" value="1"/>
</dbReference>
<feature type="domain" description="Nephrocystin 3-like N-terminal" evidence="6">
    <location>
        <begin position="502"/>
        <end position="675"/>
    </location>
</feature>
<dbReference type="InterPro" id="IPR056884">
    <property type="entry name" value="NPHP3-like_N"/>
</dbReference>
<dbReference type="CDD" id="cd05233">
    <property type="entry name" value="SDR_c"/>
    <property type="match status" value="1"/>
</dbReference>
<dbReference type="SUPFAM" id="SSF52540">
    <property type="entry name" value="P-loop containing nucleoside triphosphate hydrolases"/>
    <property type="match status" value="1"/>
</dbReference>
<name>A0AAD6EDG1_9EURO</name>
<keyword evidence="3" id="KW-0521">NADP</keyword>
<evidence type="ECO:0000256" key="4">
    <source>
        <dbReference type="ARBA" id="ARBA00023002"/>
    </source>
</evidence>
<evidence type="ECO:0000256" key="1">
    <source>
        <dbReference type="ARBA" id="ARBA00006484"/>
    </source>
</evidence>
<evidence type="ECO:0000313" key="7">
    <source>
        <dbReference type="EMBL" id="KAJ5614976.1"/>
    </source>
</evidence>
<comment type="similarity">
    <text evidence="1">Belongs to the short-chain dehydrogenases/reductases (SDR) family.</text>
</comment>
<dbReference type="Gene3D" id="3.40.50.720">
    <property type="entry name" value="NAD(P)-binding Rossmann-like Domain"/>
    <property type="match status" value="1"/>
</dbReference>
<proteinExistence type="inferred from homology"/>
<dbReference type="GO" id="GO:0016491">
    <property type="term" value="F:oxidoreductase activity"/>
    <property type="evidence" value="ECO:0007669"/>
    <property type="project" value="UniProtKB-KW"/>
</dbReference>
<evidence type="ECO:0000313" key="8">
    <source>
        <dbReference type="Proteomes" id="UP001213799"/>
    </source>
</evidence>
<evidence type="ECO:0000256" key="3">
    <source>
        <dbReference type="ARBA" id="ARBA00022857"/>
    </source>
</evidence>
<reference evidence="7" key="1">
    <citation type="journal article" date="2023" name="IMA Fungus">
        <title>Comparative genomic study of the Penicillium genus elucidates a diverse pangenome and 15 lateral gene transfer events.</title>
        <authorList>
            <person name="Petersen C."/>
            <person name="Sorensen T."/>
            <person name="Nielsen M.R."/>
            <person name="Sondergaard T.E."/>
            <person name="Sorensen J.L."/>
            <person name="Fitzpatrick D.A."/>
            <person name="Frisvad J.C."/>
            <person name="Nielsen K.L."/>
        </authorList>
    </citation>
    <scope>NUCLEOTIDE SEQUENCE</scope>
    <source>
        <strain evidence="7">IBT 12815</strain>
    </source>
</reference>
<evidence type="ECO:0000256" key="2">
    <source>
        <dbReference type="ARBA" id="ARBA00022737"/>
    </source>
</evidence>
<dbReference type="InterPro" id="IPR036291">
    <property type="entry name" value="NAD(P)-bd_dom_sf"/>
</dbReference>
<dbReference type="FunFam" id="3.40.50.720:FF:000084">
    <property type="entry name" value="Short-chain dehydrogenase reductase"/>
    <property type="match status" value="1"/>
</dbReference>
<dbReference type="PROSITE" id="PS00061">
    <property type="entry name" value="ADH_SHORT"/>
    <property type="match status" value="1"/>
</dbReference>
<protein>
    <submittedName>
        <fullName evidence="7">Short-chain dehydrogenase/reductase SDR</fullName>
    </submittedName>
</protein>
<dbReference type="Proteomes" id="UP001213799">
    <property type="component" value="Unassembled WGS sequence"/>
</dbReference>
<evidence type="ECO:0000259" key="6">
    <source>
        <dbReference type="Pfam" id="PF24883"/>
    </source>
</evidence>
<dbReference type="InterPro" id="IPR027417">
    <property type="entry name" value="P-loop_NTPase"/>
</dbReference>
<dbReference type="PANTHER" id="PTHR24321:SF8">
    <property type="entry name" value="ESTRADIOL 17-BETA-DEHYDROGENASE 8-RELATED"/>
    <property type="match status" value="1"/>
</dbReference>
<gene>
    <name evidence="7" type="ORF">N7537_000090</name>
</gene>
<dbReference type="InterPro" id="IPR020904">
    <property type="entry name" value="Sc_DH/Rdtase_CS"/>
</dbReference>
<dbReference type="GeneID" id="81581390"/>
<keyword evidence="8" id="KW-1185">Reference proteome</keyword>
<dbReference type="InterPro" id="IPR056125">
    <property type="entry name" value="DUF7708"/>
</dbReference>
<keyword evidence="2" id="KW-0677">Repeat</keyword>
<feature type="domain" description="DUF7708" evidence="5">
    <location>
        <begin position="292"/>
        <end position="436"/>
    </location>
</feature>
<dbReference type="SUPFAM" id="SSF51735">
    <property type="entry name" value="NAD(P)-binding Rossmann-fold domains"/>
    <property type="match status" value="1"/>
</dbReference>
<dbReference type="SUPFAM" id="SSF140860">
    <property type="entry name" value="Pseudo ankyrin repeat-like"/>
    <property type="match status" value="1"/>
</dbReference>
<dbReference type="Pfam" id="PF24809">
    <property type="entry name" value="DUF7708"/>
    <property type="match status" value="1"/>
</dbReference>
<organism evidence="7 8">
    <name type="scientific">Penicillium hordei</name>
    <dbReference type="NCBI Taxonomy" id="40994"/>
    <lineage>
        <taxon>Eukaryota</taxon>
        <taxon>Fungi</taxon>
        <taxon>Dikarya</taxon>
        <taxon>Ascomycota</taxon>
        <taxon>Pezizomycotina</taxon>
        <taxon>Eurotiomycetes</taxon>
        <taxon>Eurotiomycetidae</taxon>
        <taxon>Eurotiales</taxon>
        <taxon>Aspergillaceae</taxon>
        <taxon>Penicillium</taxon>
    </lineage>
</organism>
<dbReference type="Gene3D" id="3.40.50.300">
    <property type="entry name" value="P-loop containing nucleotide triphosphate hydrolases"/>
    <property type="match status" value="1"/>
</dbReference>
<keyword evidence="4" id="KW-0560">Oxidoreductase</keyword>
<dbReference type="Pfam" id="PF24883">
    <property type="entry name" value="NPHP3_N"/>
    <property type="match status" value="1"/>
</dbReference>
<evidence type="ECO:0000259" key="5">
    <source>
        <dbReference type="Pfam" id="PF24809"/>
    </source>
</evidence>
<dbReference type="PRINTS" id="PR00081">
    <property type="entry name" value="GDHRDH"/>
</dbReference>
<dbReference type="PRINTS" id="PR00080">
    <property type="entry name" value="SDRFAMILY"/>
</dbReference>